<dbReference type="InterPro" id="IPR001206">
    <property type="entry name" value="Diacylglycerol_kinase_cat_dom"/>
</dbReference>
<evidence type="ECO:0000313" key="2">
    <source>
        <dbReference type="Proteomes" id="UP000038045"/>
    </source>
</evidence>
<dbReference type="SUPFAM" id="SSF111331">
    <property type="entry name" value="NAD kinase/diacylglycerol kinase-like"/>
    <property type="match status" value="1"/>
</dbReference>
<dbReference type="GO" id="GO:0047620">
    <property type="term" value="F:acylglycerol kinase activity"/>
    <property type="evidence" value="ECO:0007669"/>
    <property type="project" value="TreeGrafter"/>
</dbReference>
<dbReference type="Pfam" id="PF00781">
    <property type="entry name" value="DAGK_cat"/>
    <property type="match status" value="1"/>
</dbReference>
<reference evidence="3" key="1">
    <citation type="submission" date="2017-02" db="UniProtKB">
        <authorList>
            <consortium name="WormBaseParasite"/>
        </authorList>
    </citation>
    <scope>IDENTIFICATION</scope>
</reference>
<evidence type="ECO:0000313" key="3">
    <source>
        <dbReference type="WBParaSite" id="PTRK_0001020200.1"/>
    </source>
</evidence>
<dbReference type="InterPro" id="IPR016064">
    <property type="entry name" value="NAD/diacylglycerol_kinase_sf"/>
</dbReference>
<protein>
    <submittedName>
        <fullName evidence="3">DAGKc domain-containing protein</fullName>
    </submittedName>
</protein>
<dbReference type="InterPro" id="IPR050187">
    <property type="entry name" value="Lipid_Phosphate_FormReg"/>
</dbReference>
<dbReference type="AlphaFoldDB" id="A0A0N4ZNT9"/>
<dbReference type="GO" id="GO:0046513">
    <property type="term" value="P:ceramide biosynthetic process"/>
    <property type="evidence" value="ECO:0007669"/>
    <property type="project" value="TreeGrafter"/>
</dbReference>
<organism evidence="2 3">
    <name type="scientific">Parastrongyloides trichosuri</name>
    <name type="common">Possum-specific nematode worm</name>
    <dbReference type="NCBI Taxonomy" id="131310"/>
    <lineage>
        <taxon>Eukaryota</taxon>
        <taxon>Metazoa</taxon>
        <taxon>Ecdysozoa</taxon>
        <taxon>Nematoda</taxon>
        <taxon>Chromadorea</taxon>
        <taxon>Rhabditida</taxon>
        <taxon>Tylenchina</taxon>
        <taxon>Panagrolaimomorpha</taxon>
        <taxon>Strongyloidoidea</taxon>
        <taxon>Strongyloididae</taxon>
        <taxon>Parastrongyloides</taxon>
    </lineage>
</organism>
<dbReference type="InterPro" id="IPR017438">
    <property type="entry name" value="ATP-NAD_kinase_N"/>
</dbReference>
<accession>A0A0N4ZNT9</accession>
<dbReference type="GO" id="GO:0005739">
    <property type="term" value="C:mitochondrion"/>
    <property type="evidence" value="ECO:0007669"/>
    <property type="project" value="TreeGrafter"/>
</dbReference>
<dbReference type="GO" id="GO:0001729">
    <property type="term" value="F:ceramide kinase activity"/>
    <property type="evidence" value="ECO:0007669"/>
    <property type="project" value="TreeGrafter"/>
</dbReference>
<dbReference type="STRING" id="131310.A0A0N4ZNT9"/>
<dbReference type="Gene3D" id="3.40.50.10330">
    <property type="entry name" value="Probable inorganic polyphosphate/atp-NAD kinase, domain 1"/>
    <property type="match status" value="1"/>
</dbReference>
<dbReference type="PANTHER" id="PTHR12358">
    <property type="entry name" value="SPHINGOSINE KINASE"/>
    <property type="match status" value="1"/>
</dbReference>
<evidence type="ECO:0000259" key="1">
    <source>
        <dbReference type="PROSITE" id="PS50146"/>
    </source>
</evidence>
<dbReference type="GO" id="GO:0004143">
    <property type="term" value="F:ATP-dependent diacylglycerol kinase activity"/>
    <property type="evidence" value="ECO:0007669"/>
    <property type="project" value="TreeGrafter"/>
</dbReference>
<dbReference type="PANTHER" id="PTHR12358:SF31">
    <property type="entry name" value="ACYLGLYCEROL KINASE, MITOCHONDRIAL"/>
    <property type="match status" value="1"/>
</dbReference>
<dbReference type="GO" id="GO:0046512">
    <property type="term" value="P:sphingosine biosynthetic process"/>
    <property type="evidence" value="ECO:0007669"/>
    <property type="project" value="TreeGrafter"/>
</dbReference>
<dbReference type="WBParaSite" id="PTRK_0001020200.1">
    <property type="protein sequence ID" value="PTRK_0001020200.1"/>
    <property type="gene ID" value="PTRK_0001020200"/>
</dbReference>
<sequence length="471" mass="53683">MFVINKFKSIGTTLYTHKKKSIVGGYILYLIGDYCNDWIRDGKIRTYYSKEAVKYGRMPCHGVKPRRLTVLVNKMANERKVYDKFKTNVLPLFHLAGIQVTIIHAKDSSELEAVASVLENETDAVYVVGGDGTLSNVLTGIFKNSKNGPTFPIGHFPGGNDNKGLLSLRPNIFKNDDDVRSFCESGMSVIENTTSTVFPLKCEIILPVIGENEEKKEEIKTLYAMANVNGGFNQFVEERKNKYWYWFSIKRYFAYFLHGLKNFQGEIETNVVYTKFCPGCKKCLQDNQIAKIQKKEFDKEKKNSQISWWRNLFGSAKKLGDHTMVKNISNEPLTVNEECGTLCDKCIIASGTDLIIENEIGLKGNGLRFLIGGANYNRFSAIKDGWERVSKGNNCFKSVREDFYNKDAEFKGNSLEMVFTKMPSKYSSIWVAGEKVDLTEEYNKAIVKIEATKQRFDMFLPKDIRLNLNEL</sequence>
<dbReference type="PROSITE" id="PS50146">
    <property type="entry name" value="DAGK"/>
    <property type="match status" value="1"/>
</dbReference>
<feature type="domain" description="DAGKc" evidence="1">
    <location>
        <begin position="63"/>
        <end position="162"/>
    </location>
</feature>
<dbReference type="GO" id="GO:0016020">
    <property type="term" value="C:membrane"/>
    <property type="evidence" value="ECO:0007669"/>
    <property type="project" value="TreeGrafter"/>
</dbReference>
<keyword evidence="2" id="KW-1185">Reference proteome</keyword>
<name>A0A0N4ZNT9_PARTI</name>
<proteinExistence type="predicted"/>
<dbReference type="Proteomes" id="UP000038045">
    <property type="component" value="Unplaced"/>
</dbReference>